<sequence>MPPFPPRRPIQIDQGHLGFPAPWIEGRTKRKAVVATGFGRHDGLHRSGQAQQDLDGAEGEVQDEQRRDHPHQRVDLAGLALDQLDQDVGDEARADSVGDGGRLRHPPR</sequence>
<proteinExistence type="predicted"/>
<protein>
    <submittedName>
        <fullName evidence="2">Uncharacterized protein</fullName>
    </submittedName>
</protein>
<gene>
    <name evidence="2" type="ORF">Psi01_24130</name>
</gene>
<keyword evidence="3" id="KW-1185">Reference proteome</keyword>
<dbReference type="Proteomes" id="UP000619788">
    <property type="component" value="Unassembled WGS sequence"/>
</dbReference>
<evidence type="ECO:0000256" key="1">
    <source>
        <dbReference type="SAM" id="MobiDB-lite"/>
    </source>
</evidence>
<dbReference type="EMBL" id="BOOJ01000022">
    <property type="protein sequence ID" value="GIH91783.1"/>
    <property type="molecule type" value="Genomic_DNA"/>
</dbReference>
<comment type="caution">
    <text evidence="2">The sequence shown here is derived from an EMBL/GenBank/DDBJ whole genome shotgun (WGS) entry which is preliminary data.</text>
</comment>
<feature type="region of interest" description="Disordered" evidence="1">
    <location>
        <begin position="38"/>
        <end position="108"/>
    </location>
</feature>
<dbReference type="AlphaFoldDB" id="A0A8J3SLI0"/>
<feature type="compositionally biased region" description="Basic and acidic residues" evidence="1">
    <location>
        <begin position="63"/>
        <end position="74"/>
    </location>
</feature>
<reference evidence="2 3" key="1">
    <citation type="submission" date="2021-01" db="EMBL/GenBank/DDBJ databases">
        <title>Whole genome shotgun sequence of Planobispora siamensis NBRC 107568.</title>
        <authorList>
            <person name="Komaki H."/>
            <person name="Tamura T."/>
        </authorList>
    </citation>
    <scope>NUCLEOTIDE SEQUENCE [LARGE SCALE GENOMIC DNA]</scope>
    <source>
        <strain evidence="2 3">NBRC 107568</strain>
    </source>
</reference>
<accession>A0A8J3SLI0</accession>
<name>A0A8J3SLI0_9ACTN</name>
<organism evidence="2 3">
    <name type="scientific">Planobispora siamensis</name>
    <dbReference type="NCBI Taxonomy" id="936338"/>
    <lineage>
        <taxon>Bacteria</taxon>
        <taxon>Bacillati</taxon>
        <taxon>Actinomycetota</taxon>
        <taxon>Actinomycetes</taxon>
        <taxon>Streptosporangiales</taxon>
        <taxon>Streptosporangiaceae</taxon>
        <taxon>Planobispora</taxon>
    </lineage>
</organism>
<feature type="region of interest" description="Disordered" evidence="1">
    <location>
        <begin position="1"/>
        <end position="23"/>
    </location>
</feature>
<evidence type="ECO:0000313" key="2">
    <source>
        <dbReference type="EMBL" id="GIH91783.1"/>
    </source>
</evidence>
<evidence type="ECO:0000313" key="3">
    <source>
        <dbReference type="Proteomes" id="UP000619788"/>
    </source>
</evidence>